<feature type="region of interest" description="Disordered" evidence="1">
    <location>
        <begin position="497"/>
        <end position="521"/>
    </location>
</feature>
<gene>
    <name evidence="2" type="ORF">FOZ60_000047</name>
</gene>
<organism evidence="2 3">
    <name type="scientific">Perkinsus olseni</name>
    <name type="common">Perkinsus atlanticus</name>
    <dbReference type="NCBI Taxonomy" id="32597"/>
    <lineage>
        <taxon>Eukaryota</taxon>
        <taxon>Sar</taxon>
        <taxon>Alveolata</taxon>
        <taxon>Perkinsozoa</taxon>
        <taxon>Perkinsea</taxon>
        <taxon>Perkinsida</taxon>
        <taxon>Perkinsidae</taxon>
        <taxon>Perkinsus</taxon>
    </lineage>
</organism>
<evidence type="ECO:0000256" key="1">
    <source>
        <dbReference type="SAM" id="MobiDB-lite"/>
    </source>
</evidence>
<dbReference type="OrthoDB" id="442392at2759"/>
<name>A0A7J6PNN8_PEROL</name>
<accession>A0A7J6PNN8</accession>
<dbReference type="EMBL" id="JABANP010000001">
    <property type="protein sequence ID" value="KAF4697695.1"/>
    <property type="molecule type" value="Genomic_DNA"/>
</dbReference>
<dbReference type="AlphaFoldDB" id="A0A7J6PNN8"/>
<comment type="caution">
    <text evidence="2">The sequence shown here is derived from an EMBL/GenBank/DDBJ whole genome shotgun (WGS) entry which is preliminary data.</text>
</comment>
<sequence length="521" mass="59462">MSFAGSLLLRHHRSDDKPKTVITPSVAGVAIETIGESVYQGGALDDTEYLLFNNRIIASDISSDSPKAASIDPEGLIFGAMNWSDHERGKILPMVSKEEYTVRVNKDVSVLVRVRTLCLSSHVCPDKISRRVAGGSGPASQRLYRFENRPCILALHDLGDERSTWLQWMRLVVDIFEEGIFDIIMLEVDAWRKDSSLWFAYLPIILPHLLRHLGVEKIHVLADGFGSGCFIRCLTQWWAHDDAEALKIFSRTTHLLHNCDYPQSISLGDGRWVEVLRRAVEESQLQLWLTWQDSVLPSKVTRTRLSVRNRMTMLHSSFTGLAEELRRQRRIYELDFDPIIVSEVPSSVMRTEVVGSSAGKISKTTFVNLIDLDEFAESVREFFREGERTGMRLTRECFREDLFINAEVFGAVNRIVNEVPEGGAILPALLPEEEKRKRFPPRPSARALALQRQRTEAMKRLVKKKEVESELRGLAEDYEGERSLLRHVLTQSMETAELEERTRLRRTNTKSLTDARVDDTK</sequence>
<evidence type="ECO:0000313" key="2">
    <source>
        <dbReference type="EMBL" id="KAF4697695.1"/>
    </source>
</evidence>
<dbReference type="Proteomes" id="UP000541610">
    <property type="component" value="Unassembled WGS sequence"/>
</dbReference>
<protein>
    <submittedName>
        <fullName evidence="2">Uncharacterized protein</fullName>
    </submittedName>
</protein>
<reference evidence="2 3" key="1">
    <citation type="submission" date="2020-04" db="EMBL/GenBank/DDBJ databases">
        <title>Perkinsus olseni comparative genomics.</title>
        <authorList>
            <person name="Bogema D.R."/>
        </authorList>
    </citation>
    <scope>NUCLEOTIDE SEQUENCE [LARGE SCALE GENOMIC DNA]</scope>
    <source>
        <strain evidence="2">00978-12</strain>
    </source>
</reference>
<proteinExistence type="predicted"/>
<evidence type="ECO:0000313" key="3">
    <source>
        <dbReference type="Proteomes" id="UP000541610"/>
    </source>
</evidence>